<dbReference type="Pfam" id="PF00313">
    <property type="entry name" value="CSD"/>
    <property type="match status" value="1"/>
</dbReference>
<evidence type="ECO:0000313" key="3">
    <source>
        <dbReference type="EMBL" id="MBC6467876.1"/>
    </source>
</evidence>
<protein>
    <submittedName>
        <fullName evidence="3">Cold shock domain-containing protein</fullName>
    </submittedName>
</protein>
<feature type="domain" description="CSD" evidence="2">
    <location>
        <begin position="1"/>
        <end position="65"/>
    </location>
</feature>
<comment type="caution">
    <text evidence="3">The sequence shown here is derived from an EMBL/GenBank/DDBJ whole genome shotgun (WGS) entry which is preliminary data.</text>
</comment>
<dbReference type="PRINTS" id="PR00050">
    <property type="entry name" value="COLDSHOCK"/>
</dbReference>
<accession>A0ABR7LT07</accession>
<evidence type="ECO:0000256" key="1">
    <source>
        <dbReference type="SAM" id="MobiDB-lite"/>
    </source>
</evidence>
<dbReference type="SUPFAM" id="SSF50249">
    <property type="entry name" value="Nucleic acid-binding proteins"/>
    <property type="match status" value="1"/>
</dbReference>
<proteinExistence type="predicted"/>
<dbReference type="PANTHER" id="PTHR46565">
    <property type="entry name" value="COLD SHOCK DOMAIN PROTEIN 2"/>
    <property type="match status" value="1"/>
</dbReference>
<keyword evidence="4" id="KW-1185">Reference proteome</keyword>
<dbReference type="Gene3D" id="2.40.50.140">
    <property type="entry name" value="Nucleic acid-binding proteins"/>
    <property type="match status" value="1"/>
</dbReference>
<dbReference type="InterPro" id="IPR011129">
    <property type="entry name" value="CSD"/>
</dbReference>
<sequence length="142" mass="15227">MRTGRVLRFDEVRGYGFIAPDGGGEDVFVHANDLLGDKNVFTAGSAVEFEVVESDRGLKALAVRMTGRRSLSTAAVGADAGPSDTSGPAEDDALCDVLSRAEFLQELTELILDTAPTLTGLQITQLRRHLLQNAQEHGWVEG</sequence>
<organism evidence="3 4">
    <name type="scientific">Actinomadura alba</name>
    <dbReference type="NCBI Taxonomy" id="406431"/>
    <lineage>
        <taxon>Bacteria</taxon>
        <taxon>Bacillati</taxon>
        <taxon>Actinomycetota</taxon>
        <taxon>Actinomycetes</taxon>
        <taxon>Streptosporangiales</taxon>
        <taxon>Thermomonosporaceae</taxon>
        <taxon>Actinomadura</taxon>
    </lineage>
</organism>
<dbReference type="InterPro" id="IPR012340">
    <property type="entry name" value="NA-bd_OB-fold"/>
</dbReference>
<feature type="region of interest" description="Disordered" evidence="1">
    <location>
        <begin position="72"/>
        <end position="91"/>
    </location>
</feature>
<dbReference type="PROSITE" id="PS51857">
    <property type="entry name" value="CSD_2"/>
    <property type="match status" value="1"/>
</dbReference>
<evidence type="ECO:0000313" key="4">
    <source>
        <dbReference type="Proteomes" id="UP000805614"/>
    </source>
</evidence>
<dbReference type="InterPro" id="IPR002059">
    <property type="entry name" value="CSP_DNA-bd"/>
</dbReference>
<dbReference type="SMART" id="SM00357">
    <property type="entry name" value="CSP"/>
    <property type="match status" value="1"/>
</dbReference>
<gene>
    <name evidence="3" type="ORF">HKK74_20610</name>
</gene>
<dbReference type="PANTHER" id="PTHR46565:SF20">
    <property type="entry name" value="COLD SHOCK DOMAIN-CONTAINING PROTEIN 4"/>
    <property type="match status" value="1"/>
</dbReference>
<dbReference type="EMBL" id="JABVEC010000015">
    <property type="protein sequence ID" value="MBC6467876.1"/>
    <property type="molecule type" value="Genomic_DNA"/>
</dbReference>
<evidence type="ECO:0000259" key="2">
    <source>
        <dbReference type="PROSITE" id="PS51857"/>
    </source>
</evidence>
<dbReference type="CDD" id="cd04458">
    <property type="entry name" value="CSP_CDS"/>
    <property type="match status" value="1"/>
</dbReference>
<dbReference type="Proteomes" id="UP000805614">
    <property type="component" value="Unassembled WGS sequence"/>
</dbReference>
<name>A0ABR7LT07_9ACTN</name>
<reference evidence="3 4" key="1">
    <citation type="submission" date="2020-06" db="EMBL/GenBank/DDBJ databases">
        <title>Actinomadura xiongansis sp. nov., isolated from soil of Baiyangdian.</title>
        <authorList>
            <person name="Zhang X."/>
        </authorList>
    </citation>
    <scope>NUCLEOTIDE SEQUENCE [LARGE SCALE GENOMIC DNA]</scope>
    <source>
        <strain evidence="3 4">HBUM206468</strain>
    </source>
</reference>